<name>A0AAD6X530_9AGAR</name>
<evidence type="ECO:0000313" key="1">
    <source>
        <dbReference type="EMBL" id="KAJ7035810.1"/>
    </source>
</evidence>
<reference evidence="1" key="1">
    <citation type="submission" date="2023-03" db="EMBL/GenBank/DDBJ databases">
        <title>Massive genome expansion in bonnet fungi (Mycena s.s.) driven by repeated elements and novel gene families across ecological guilds.</title>
        <authorList>
            <consortium name="Lawrence Berkeley National Laboratory"/>
            <person name="Harder C.B."/>
            <person name="Miyauchi S."/>
            <person name="Viragh M."/>
            <person name="Kuo A."/>
            <person name="Thoen E."/>
            <person name="Andreopoulos B."/>
            <person name="Lu D."/>
            <person name="Skrede I."/>
            <person name="Drula E."/>
            <person name="Henrissat B."/>
            <person name="Morin E."/>
            <person name="Kohler A."/>
            <person name="Barry K."/>
            <person name="LaButti K."/>
            <person name="Morin E."/>
            <person name="Salamov A."/>
            <person name="Lipzen A."/>
            <person name="Mereny Z."/>
            <person name="Hegedus B."/>
            <person name="Baldrian P."/>
            <person name="Stursova M."/>
            <person name="Weitz H."/>
            <person name="Taylor A."/>
            <person name="Grigoriev I.V."/>
            <person name="Nagy L.G."/>
            <person name="Martin F."/>
            <person name="Kauserud H."/>
        </authorList>
    </citation>
    <scope>NUCLEOTIDE SEQUENCE</scope>
    <source>
        <strain evidence="1">CBHHK200</strain>
    </source>
</reference>
<dbReference type="EMBL" id="JARJCM010000048">
    <property type="protein sequence ID" value="KAJ7035810.1"/>
    <property type="molecule type" value="Genomic_DNA"/>
</dbReference>
<dbReference type="Proteomes" id="UP001218188">
    <property type="component" value="Unassembled WGS sequence"/>
</dbReference>
<keyword evidence="2" id="KW-1185">Reference proteome</keyword>
<gene>
    <name evidence="1" type="ORF">C8F04DRAFT_1258705</name>
</gene>
<dbReference type="AlphaFoldDB" id="A0AAD6X530"/>
<organism evidence="1 2">
    <name type="scientific">Mycena alexandri</name>
    <dbReference type="NCBI Taxonomy" id="1745969"/>
    <lineage>
        <taxon>Eukaryota</taxon>
        <taxon>Fungi</taxon>
        <taxon>Dikarya</taxon>
        <taxon>Basidiomycota</taxon>
        <taxon>Agaricomycotina</taxon>
        <taxon>Agaricomycetes</taxon>
        <taxon>Agaricomycetidae</taxon>
        <taxon>Agaricales</taxon>
        <taxon>Marasmiineae</taxon>
        <taxon>Mycenaceae</taxon>
        <taxon>Mycena</taxon>
    </lineage>
</organism>
<sequence>MTAGLEATTFDGLRGHRNHLCGLQALVTEDCLDYFHNRGFEIEWMGATPATRATHVLIGLAKACSIAANLNQARAYCAHELRLAYLSETGNVVSLIQKFGQLRFAHAPSFCVEGVGRSAKM</sequence>
<proteinExistence type="predicted"/>
<evidence type="ECO:0000313" key="2">
    <source>
        <dbReference type="Proteomes" id="UP001218188"/>
    </source>
</evidence>
<accession>A0AAD6X530</accession>
<protein>
    <submittedName>
        <fullName evidence="1">Uncharacterized protein</fullName>
    </submittedName>
</protein>
<comment type="caution">
    <text evidence="1">The sequence shown here is derived from an EMBL/GenBank/DDBJ whole genome shotgun (WGS) entry which is preliminary data.</text>
</comment>